<dbReference type="AlphaFoldDB" id="A0A8S9R1C1"/>
<reference evidence="1" key="1">
    <citation type="submission" date="2019-12" db="EMBL/GenBank/DDBJ databases">
        <title>Genome sequencing and annotation of Brassica cretica.</title>
        <authorList>
            <person name="Studholme D.J."/>
            <person name="Sarris P."/>
        </authorList>
    </citation>
    <scope>NUCLEOTIDE SEQUENCE</scope>
    <source>
        <strain evidence="1">PFS-109/04</strain>
        <tissue evidence="1">Leaf</tissue>
    </source>
</reference>
<sequence>MRKMRLLHMIELVCSMMIKLDEKISLKNLERFRSLKKSSDMNSLLNILEPAMPSSRRLLVVGLRQFIFAGLKFHLKHKWRSRLLEAFSEKKTRSQVGSDYTKDDIARTLLGSKSVTTESMSESPQRIRIQIGHGQAQVWPSDHAQAKLGRYVAWLKLSRYVATEHAHDSVAM</sequence>
<dbReference type="EMBL" id="QGKX02000996">
    <property type="protein sequence ID" value="KAF3557577.1"/>
    <property type="molecule type" value="Genomic_DNA"/>
</dbReference>
<gene>
    <name evidence="1" type="ORF">F2Q69_00012890</name>
</gene>
<proteinExistence type="predicted"/>
<comment type="caution">
    <text evidence="1">The sequence shown here is derived from an EMBL/GenBank/DDBJ whole genome shotgun (WGS) entry which is preliminary data.</text>
</comment>
<organism evidence="1 2">
    <name type="scientific">Brassica cretica</name>
    <name type="common">Mustard</name>
    <dbReference type="NCBI Taxonomy" id="69181"/>
    <lineage>
        <taxon>Eukaryota</taxon>
        <taxon>Viridiplantae</taxon>
        <taxon>Streptophyta</taxon>
        <taxon>Embryophyta</taxon>
        <taxon>Tracheophyta</taxon>
        <taxon>Spermatophyta</taxon>
        <taxon>Magnoliopsida</taxon>
        <taxon>eudicotyledons</taxon>
        <taxon>Gunneridae</taxon>
        <taxon>Pentapetalae</taxon>
        <taxon>rosids</taxon>
        <taxon>malvids</taxon>
        <taxon>Brassicales</taxon>
        <taxon>Brassicaceae</taxon>
        <taxon>Brassiceae</taxon>
        <taxon>Brassica</taxon>
    </lineage>
</organism>
<evidence type="ECO:0000313" key="1">
    <source>
        <dbReference type="EMBL" id="KAF3557577.1"/>
    </source>
</evidence>
<accession>A0A8S9R1C1</accession>
<name>A0A8S9R1C1_BRACR</name>
<dbReference type="Proteomes" id="UP000712600">
    <property type="component" value="Unassembled WGS sequence"/>
</dbReference>
<evidence type="ECO:0000313" key="2">
    <source>
        <dbReference type="Proteomes" id="UP000712600"/>
    </source>
</evidence>
<protein>
    <submittedName>
        <fullName evidence="1">Uncharacterized protein</fullName>
    </submittedName>
</protein>